<dbReference type="EC" id="2.7.13.3" evidence="2"/>
<evidence type="ECO:0000256" key="5">
    <source>
        <dbReference type="ARBA" id="ARBA00022777"/>
    </source>
</evidence>
<dbReference type="EMBL" id="CZQC01000006">
    <property type="protein sequence ID" value="CUS40248.1"/>
    <property type="molecule type" value="Genomic_DNA"/>
</dbReference>
<dbReference type="InterPro" id="IPR050980">
    <property type="entry name" value="2C_sensor_his_kinase"/>
</dbReference>
<dbReference type="PANTHER" id="PTHR44936:SF10">
    <property type="entry name" value="SENSOR PROTEIN RSTB"/>
    <property type="match status" value="1"/>
</dbReference>
<keyword evidence="5 8" id="KW-0418">Kinase</keyword>
<comment type="catalytic activity">
    <reaction evidence="1">
        <text>ATP + protein L-histidine = ADP + protein N-phospho-L-histidine.</text>
        <dbReference type="EC" id="2.7.13.3"/>
    </reaction>
</comment>
<gene>
    <name evidence="8" type="ORF">MGWOODY_Tha939</name>
</gene>
<organism evidence="8">
    <name type="scientific">hydrothermal vent metagenome</name>
    <dbReference type="NCBI Taxonomy" id="652676"/>
    <lineage>
        <taxon>unclassified sequences</taxon>
        <taxon>metagenomes</taxon>
        <taxon>ecological metagenomes</taxon>
    </lineage>
</organism>
<evidence type="ECO:0000256" key="1">
    <source>
        <dbReference type="ARBA" id="ARBA00000085"/>
    </source>
</evidence>
<name>A0A160TA32_9ZZZZ</name>
<dbReference type="InterPro" id="IPR003594">
    <property type="entry name" value="HATPase_dom"/>
</dbReference>
<dbReference type="AlphaFoldDB" id="A0A160TA32"/>
<evidence type="ECO:0000256" key="2">
    <source>
        <dbReference type="ARBA" id="ARBA00012438"/>
    </source>
</evidence>
<reference evidence="8" key="1">
    <citation type="submission" date="2015-10" db="EMBL/GenBank/DDBJ databases">
        <authorList>
            <person name="Gilbert D.G."/>
        </authorList>
    </citation>
    <scope>NUCLEOTIDE SEQUENCE</scope>
</reference>
<dbReference type="InterPro" id="IPR005467">
    <property type="entry name" value="His_kinase_dom"/>
</dbReference>
<dbReference type="GO" id="GO:0005524">
    <property type="term" value="F:ATP binding"/>
    <property type="evidence" value="ECO:0007669"/>
    <property type="project" value="UniProtKB-KW"/>
</dbReference>
<evidence type="ECO:0000259" key="7">
    <source>
        <dbReference type="PROSITE" id="PS50109"/>
    </source>
</evidence>
<dbReference type="PANTHER" id="PTHR44936">
    <property type="entry name" value="SENSOR PROTEIN CREC"/>
    <property type="match status" value="1"/>
</dbReference>
<keyword evidence="4" id="KW-0547">Nucleotide-binding</keyword>
<keyword evidence="6" id="KW-0067">ATP-binding</keyword>
<dbReference type="PROSITE" id="PS50109">
    <property type="entry name" value="HIS_KIN"/>
    <property type="match status" value="1"/>
</dbReference>
<keyword evidence="3" id="KW-0808">Transferase</keyword>
<evidence type="ECO:0000313" key="8">
    <source>
        <dbReference type="EMBL" id="CUS40248.1"/>
    </source>
</evidence>
<evidence type="ECO:0000256" key="6">
    <source>
        <dbReference type="ARBA" id="ARBA00022840"/>
    </source>
</evidence>
<dbReference type="PRINTS" id="PR00344">
    <property type="entry name" value="BCTRLSENSOR"/>
</dbReference>
<dbReference type="SUPFAM" id="SSF55874">
    <property type="entry name" value="ATPase domain of HSP90 chaperone/DNA topoisomerase II/histidine kinase"/>
    <property type="match status" value="1"/>
</dbReference>
<protein>
    <recommendedName>
        <fullName evidence="2">histidine kinase</fullName>
        <ecNumber evidence="2">2.7.13.3</ecNumber>
    </recommendedName>
</protein>
<sequence length="219" mass="23996">MKFEQLAAAVIHDVKNQLQSLMDEEQLAIEQLPAQYRSIIEPILQRTNRLKNDALQLVILFRLGQNRPFPMDDAWLRDSANDAIEASLIQFPSVRLINEIDEDCQGFYNENLIHLALMTLITNSVQAGATTVTLKGEEIDQASGGVRIQVIDNGPGFSKSMLDSQGETADEVSSHTDGTGLGLYFVKLIVDHHKAPALGTSVVLSNNAKKGACVTLNLP</sequence>
<dbReference type="Pfam" id="PF02518">
    <property type="entry name" value="HATPase_c"/>
    <property type="match status" value="1"/>
</dbReference>
<dbReference type="SMART" id="SM00387">
    <property type="entry name" value="HATPase_c"/>
    <property type="match status" value="1"/>
</dbReference>
<accession>A0A160TA32</accession>
<dbReference type="InterPro" id="IPR036890">
    <property type="entry name" value="HATPase_C_sf"/>
</dbReference>
<evidence type="ECO:0000256" key="4">
    <source>
        <dbReference type="ARBA" id="ARBA00022741"/>
    </source>
</evidence>
<dbReference type="GO" id="GO:0004673">
    <property type="term" value="F:protein histidine kinase activity"/>
    <property type="evidence" value="ECO:0007669"/>
    <property type="project" value="UniProtKB-EC"/>
</dbReference>
<dbReference type="Gene3D" id="3.30.565.10">
    <property type="entry name" value="Histidine kinase-like ATPase, C-terminal domain"/>
    <property type="match status" value="1"/>
</dbReference>
<feature type="domain" description="Histidine kinase" evidence="7">
    <location>
        <begin position="9"/>
        <end position="219"/>
    </location>
</feature>
<evidence type="ECO:0000256" key="3">
    <source>
        <dbReference type="ARBA" id="ARBA00022679"/>
    </source>
</evidence>
<proteinExistence type="predicted"/>
<dbReference type="InterPro" id="IPR004358">
    <property type="entry name" value="Sig_transdc_His_kin-like_C"/>
</dbReference>